<evidence type="ECO:0000256" key="4">
    <source>
        <dbReference type="ARBA" id="ARBA00022741"/>
    </source>
</evidence>
<dbReference type="PRINTS" id="PR00190">
    <property type="entry name" value="ACTIN"/>
</dbReference>
<dbReference type="PANTHER" id="PTHR11937">
    <property type="entry name" value="ACTIN"/>
    <property type="match status" value="1"/>
</dbReference>
<dbReference type="PROSITE" id="PS00406">
    <property type="entry name" value="ACTINS_1"/>
    <property type="match status" value="1"/>
</dbReference>
<dbReference type="AlphaFoldDB" id="A0A0M3IBW3"/>
<dbReference type="FunFam" id="3.30.420.40:FF:000058">
    <property type="entry name" value="Putative actin-related protein 5"/>
    <property type="match status" value="1"/>
</dbReference>
<protein>
    <submittedName>
        <fullName evidence="9">Actin</fullName>
    </submittedName>
</protein>
<evidence type="ECO:0000256" key="7">
    <source>
        <dbReference type="RuleBase" id="RU000487"/>
    </source>
</evidence>
<reference evidence="9" key="1">
    <citation type="submission" date="2017-02" db="UniProtKB">
        <authorList>
            <consortium name="WormBaseParasite"/>
        </authorList>
    </citation>
    <scope>IDENTIFICATION</scope>
</reference>
<evidence type="ECO:0000313" key="9">
    <source>
        <dbReference type="WBParaSite" id="ALUE_0001527901-mRNA-1"/>
    </source>
</evidence>
<keyword evidence="3" id="KW-0963">Cytoplasm</keyword>
<keyword evidence="6" id="KW-0206">Cytoskeleton</keyword>
<dbReference type="SUPFAM" id="SSF53067">
    <property type="entry name" value="Actin-like ATPase domain"/>
    <property type="match status" value="3"/>
</dbReference>
<evidence type="ECO:0000256" key="5">
    <source>
        <dbReference type="ARBA" id="ARBA00022840"/>
    </source>
</evidence>
<dbReference type="WBParaSite" id="ALUE_0001527901-mRNA-1">
    <property type="protein sequence ID" value="ALUE_0001527901-mRNA-1"/>
    <property type="gene ID" value="ALUE_0001527901"/>
</dbReference>
<dbReference type="InterPro" id="IPR043129">
    <property type="entry name" value="ATPase_NBD"/>
</dbReference>
<dbReference type="CDD" id="cd10224">
    <property type="entry name" value="ASKHA_NBD_actin"/>
    <property type="match status" value="1"/>
</dbReference>
<dbReference type="PROSITE" id="PS00432">
    <property type="entry name" value="ACTINS_2"/>
    <property type="match status" value="1"/>
</dbReference>
<comment type="subcellular location">
    <subcellularLocation>
        <location evidence="1">Cytoplasm</location>
        <location evidence="1">Cytoskeleton</location>
    </subcellularLocation>
</comment>
<dbReference type="Gene3D" id="3.30.420.40">
    <property type="match status" value="4"/>
</dbReference>
<name>A0A0M3IBW3_ASCLU</name>
<dbReference type="SMART" id="SM00268">
    <property type="entry name" value="ACTIN"/>
    <property type="match status" value="1"/>
</dbReference>
<dbReference type="GO" id="GO:0005524">
    <property type="term" value="F:ATP binding"/>
    <property type="evidence" value="ECO:0007669"/>
    <property type="project" value="UniProtKB-KW"/>
</dbReference>
<dbReference type="Pfam" id="PF00022">
    <property type="entry name" value="Actin"/>
    <property type="match status" value="1"/>
</dbReference>
<dbReference type="Gene3D" id="3.90.640.10">
    <property type="entry name" value="Actin, Chain A, domain 4"/>
    <property type="match status" value="1"/>
</dbReference>
<dbReference type="Proteomes" id="UP000036681">
    <property type="component" value="Unplaced"/>
</dbReference>
<evidence type="ECO:0000313" key="8">
    <source>
        <dbReference type="Proteomes" id="UP000036681"/>
    </source>
</evidence>
<sequence>MCDEDIAALVIDNGSGMCKAGFAGDDAPRAVFPSIVGRPRHQGVMVGMGQKDSYVGDEAQTKRGILTLKYPIEHGIVTNWDDMEKIWHHTFYNELRIAPEEHPVLLTEAPLNPKNNREKMTQIMFETFNTPAMYVNIQAVLSLYASGRTTGIVLDTGDGVTHTVPIYEGYALPHAIQRLDLAGRDLTDYLMKILTERGYTFTTTAEREIVRDIKEKLCYVALDYEQEINTAQTSSALEKSYELPDGQVITIGNERFRCPEVLFQPAFIGKEDRGIHETTYNSIMSCDVITIGNERFRCPEVLFQPAFIGKEDRGIHETTYNSIMSCDVDIRKDLYANTVLSGGTSMFPGIADRMQKEIQHMAPSTMKIKIIAPPERKYSVWIGGSILASLSTFQQMWISKQEYDESGPSIVHRKCF</sequence>
<evidence type="ECO:0000256" key="3">
    <source>
        <dbReference type="ARBA" id="ARBA00022490"/>
    </source>
</evidence>
<dbReference type="InterPro" id="IPR020902">
    <property type="entry name" value="Actin/actin-like_CS"/>
</dbReference>
<evidence type="ECO:0000256" key="6">
    <source>
        <dbReference type="ARBA" id="ARBA00023212"/>
    </source>
</evidence>
<dbReference type="InterPro" id="IPR004000">
    <property type="entry name" value="Actin"/>
</dbReference>
<keyword evidence="4" id="KW-0547">Nucleotide-binding</keyword>
<dbReference type="PROSITE" id="PS01132">
    <property type="entry name" value="ACTINS_ACT_LIKE"/>
    <property type="match status" value="1"/>
</dbReference>
<dbReference type="FunFam" id="3.90.640.10:FF:000001">
    <property type="entry name" value="Actin, muscle"/>
    <property type="match status" value="1"/>
</dbReference>
<proteinExistence type="inferred from homology"/>
<keyword evidence="8" id="KW-1185">Reference proteome</keyword>
<dbReference type="FunFam" id="3.30.420.40:FF:000404">
    <property type="entry name" value="Major actin"/>
    <property type="match status" value="1"/>
</dbReference>
<evidence type="ECO:0000256" key="1">
    <source>
        <dbReference type="ARBA" id="ARBA00004245"/>
    </source>
</evidence>
<dbReference type="Gene3D" id="2.30.36.70">
    <property type="entry name" value="Actin, Chain A, domain 2"/>
    <property type="match status" value="1"/>
</dbReference>
<comment type="similarity">
    <text evidence="2 7">Belongs to the actin family.</text>
</comment>
<dbReference type="FunFam" id="2.30.36.70:FF:000001">
    <property type="entry name" value="Actin, alpha skeletal muscle"/>
    <property type="match status" value="1"/>
</dbReference>
<accession>A0A0M3IBW3</accession>
<dbReference type="InterPro" id="IPR004001">
    <property type="entry name" value="Actin_CS"/>
</dbReference>
<dbReference type="GO" id="GO:0005856">
    <property type="term" value="C:cytoskeleton"/>
    <property type="evidence" value="ECO:0007669"/>
    <property type="project" value="UniProtKB-SubCell"/>
</dbReference>
<evidence type="ECO:0000256" key="2">
    <source>
        <dbReference type="ARBA" id="ARBA00006752"/>
    </source>
</evidence>
<organism evidence="8 9">
    <name type="scientific">Ascaris lumbricoides</name>
    <name type="common">Giant roundworm</name>
    <dbReference type="NCBI Taxonomy" id="6252"/>
    <lineage>
        <taxon>Eukaryota</taxon>
        <taxon>Metazoa</taxon>
        <taxon>Ecdysozoa</taxon>
        <taxon>Nematoda</taxon>
        <taxon>Chromadorea</taxon>
        <taxon>Rhabditida</taxon>
        <taxon>Spirurina</taxon>
        <taxon>Ascaridomorpha</taxon>
        <taxon>Ascaridoidea</taxon>
        <taxon>Ascarididae</taxon>
        <taxon>Ascaris</taxon>
    </lineage>
</organism>
<keyword evidence="5" id="KW-0067">ATP-binding</keyword>
<dbReference type="FunFam" id="3.30.420.40:FF:000291">
    <property type="entry name" value="Actin, alpha skeletal muscle"/>
    <property type="match status" value="1"/>
</dbReference>